<sequence length="71" mass="7964">MSNILGSKLADWKVSFSLILSFSLSLLFSWTSHSLWLAEITLFLWAMATFAMVPVLQINVVRHGKDAPNLV</sequence>
<protein>
    <submittedName>
        <fullName evidence="2">Membrane protein</fullName>
    </submittedName>
</protein>
<keyword evidence="1" id="KW-1133">Transmembrane helix</keyword>
<dbReference type="AlphaFoldDB" id="A0A328TSN1"/>
<proteinExistence type="predicted"/>
<evidence type="ECO:0000313" key="2">
    <source>
        <dbReference type="EMBL" id="RAP70774.1"/>
    </source>
</evidence>
<evidence type="ECO:0000256" key="1">
    <source>
        <dbReference type="SAM" id="Phobius"/>
    </source>
</evidence>
<name>A0A328TSN1_9GAMM</name>
<reference evidence="2" key="1">
    <citation type="submission" date="2018-04" db="EMBL/GenBank/DDBJ databases">
        <title>Genomes of the Obligate Erwinia dacicola and Facultative Enterobacter sp. OLF Endosymbionts of the Olive Fruit fly, Bactrocera oleae.</title>
        <authorList>
            <person name="Estes A.M."/>
            <person name="Hearn D.J."/>
            <person name="Agarwal S."/>
            <person name="Pierson E.A."/>
            <person name="Dunning-Hotopp J.C."/>
        </authorList>
    </citation>
    <scope>NUCLEOTIDE SEQUENCE [LARGE SCALE GENOMIC DNA]</scope>
    <source>
        <strain evidence="2">Oroville</strain>
    </source>
</reference>
<feature type="transmembrane region" description="Helical" evidence="1">
    <location>
        <begin position="12"/>
        <end position="30"/>
    </location>
</feature>
<gene>
    <name evidence="2" type="ORF">ACZ87_02422</name>
</gene>
<keyword evidence="3" id="KW-1185">Reference proteome</keyword>
<organism evidence="2 3">
    <name type="scientific">Candidatus Erwinia dacicola</name>
    <dbReference type="NCBI Taxonomy" id="252393"/>
    <lineage>
        <taxon>Bacteria</taxon>
        <taxon>Pseudomonadati</taxon>
        <taxon>Pseudomonadota</taxon>
        <taxon>Gammaproteobacteria</taxon>
        <taxon>Enterobacterales</taxon>
        <taxon>Erwiniaceae</taxon>
        <taxon>Erwinia</taxon>
    </lineage>
</organism>
<accession>A0A328TSN1</accession>
<keyword evidence="1" id="KW-0472">Membrane</keyword>
<comment type="caution">
    <text evidence="2">The sequence shown here is derived from an EMBL/GenBank/DDBJ whole genome shotgun (WGS) entry which is preliminary data.</text>
</comment>
<dbReference type="Proteomes" id="UP000244334">
    <property type="component" value="Unassembled WGS sequence"/>
</dbReference>
<keyword evidence="1" id="KW-0812">Transmembrane</keyword>
<feature type="transmembrane region" description="Helical" evidence="1">
    <location>
        <begin position="36"/>
        <end position="56"/>
    </location>
</feature>
<dbReference type="EMBL" id="LJAM02000266">
    <property type="protein sequence ID" value="RAP70774.1"/>
    <property type="molecule type" value="Genomic_DNA"/>
</dbReference>
<evidence type="ECO:0000313" key="3">
    <source>
        <dbReference type="Proteomes" id="UP000244334"/>
    </source>
</evidence>